<dbReference type="Proteomes" id="UP000800035">
    <property type="component" value="Unassembled WGS sequence"/>
</dbReference>
<accession>A0A6A5TZW5</accession>
<keyword evidence="8" id="KW-1185">Reference proteome</keyword>
<evidence type="ECO:0000256" key="2">
    <source>
        <dbReference type="ARBA" id="ARBA00022737"/>
    </source>
</evidence>
<dbReference type="PROSITE" id="PS00028">
    <property type="entry name" value="ZINC_FINGER_C2H2_1"/>
    <property type="match status" value="1"/>
</dbReference>
<dbReference type="SMART" id="SM00355">
    <property type="entry name" value="ZnF_C2H2"/>
    <property type="match status" value="5"/>
</dbReference>
<dbReference type="SUPFAM" id="SSF57667">
    <property type="entry name" value="beta-beta-alpha zinc fingers"/>
    <property type="match status" value="1"/>
</dbReference>
<dbReference type="PROSITE" id="PS50157">
    <property type="entry name" value="ZINC_FINGER_C2H2_2"/>
    <property type="match status" value="1"/>
</dbReference>
<name>A0A6A5TZW5_9PLEO</name>
<evidence type="ECO:0000313" key="8">
    <source>
        <dbReference type="Proteomes" id="UP000800035"/>
    </source>
</evidence>
<evidence type="ECO:0000256" key="3">
    <source>
        <dbReference type="ARBA" id="ARBA00022771"/>
    </source>
</evidence>
<dbReference type="InterPro" id="IPR013087">
    <property type="entry name" value="Znf_C2H2_type"/>
</dbReference>
<proteinExistence type="predicted"/>
<dbReference type="OrthoDB" id="6105938at2759"/>
<dbReference type="GO" id="GO:0005634">
    <property type="term" value="C:nucleus"/>
    <property type="evidence" value="ECO:0007669"/>
    <property type="project" value="TreeGrafter"/>
</dbReference>
<sequence>MVAYCHRCDKRFIKEHALHQHVRDSPRHKLCPECDFDGESWDDLLDHCRETNCRSVCQDCDNGGGIHWRYNCDAYLKHLEDENVCTECERHFDNPTNLYQHKLSHRSKSYECYRCYATFKTYGGMIIHLESGTCNDDVTKEDLDATAAECYVWSHFIDDSYRGDMLEGCDLERDYTDTTYAYKCPTCDVSLRKLSSLFQHVESSACSQTLDSGAIGQLRRFLTSRYDS</sequence>
<dbReference type="InterPro" id="IPR036236">
    <property type="entry name" value="Znf_C2H2_sf"/>
</dbReference>
<organism evidence="7 8">
    <name type="scientific">Byssothecium circinans</name>
    <dbReference type="NCBI Taxonomy" id="147558"/>
    <lineage>
        <taxon>Eukaryota</taxon>
        <taxon>Fungi</taxon>
        <taxon>Dikarya</taxon>
        <taxon>Ascomycota</taxon>
        <taxon>Pezizomycotina</taxon>
        <taxon>Dothideomycetes</taxon>
        <taxon>Pleosporomycetidae</taxon>
        <taxon>Pleosporales</taxon>
        <taxon>Massarineae</taxon>
        <taxon>Massarinaceae</taxon>
        <taxon>Byssothecium</taxon>
    </lineage>
</organism>
<evidence type="ECO:0000259" key="6">
    <source>
        <dbReference type="PROSITE" id="PS50157"/>
    </source>
</evidence>
<dbReference type="PANTHER" id="PTHR24409:SF356">
    <property type="entry name" value="C2H2 FINGER DOMAIN TRANSCRIPTION FACTOR (EUROFUNG)"/>
    <property type="match status" value="1"/>
</dbReference>
<dbReference type="Gene3D" id="3.30.160.60">
    <property type="entry name" value="Classic Zinc Finger"/>
    <property type="match status" value="1"/>
</dbReference>
<feature type="domain" description="C2H2-type" evidence="6">
    <location>
        <begin position="83"/>
        <end position="110"/>
    </location>
</feature>
<reference evidence="7" key="1">
    <citation type="journal article" date="2020" name="Stud. Mycol.">
        <title>101 Dothideomycetes genomes: a test case for predicting lifestyles and emergence of pathogens.</title>
        <authorList>
            <person name="Haridas S."/>
            <person name="Albert R."/>
            <person name="Binder M."/>
            <person name="Bloem J."/>
            <person name="Labutti K."/>
            <person name="Salamov A."/>
            <person name="Andreopoulos B."/>
            <person name="Baker S."/>
            <person name="Barry K."/>
            <person name="Bills G."/>
            <person name="Bluhm B."/>
            <person name="Cannon C."/>
            <person name="Castanera R."/>
            <person name="Culley D."/>
            <person name="Daum C."/>
            <person name="Ezra D."/>
            <person name="Gonzalez J."/>
            <person name="Henrissat B."/>
            <person name="Kuo A."/>
            <person name="Liang C."/>
            <person name="Lipzen A."/>
            <person name="Lutzoni F."/>
            <person name="Magnuson J."/>
            <person name="Mondo S."/>
            <person name="Nolan M."/>
            <person name="Ohm R."/>
            <person name="Pangilinan J."/>
            <person name="Park H.-J."/>
            <person name="Ramirez L."/>
            <person name="Alfaro M."/>
            <person name="Sun H."/>
            <person name="Tritt A."/>
            <person name="Yoshinaga Y."/>
            <person name="Zwiers L.-H."/>
            <person name="Turgeon B."/>
            <person name="Goodwin S."/>
            <person name="Spatafora J."/>
            <person name="Crous P."/>
            <person name="Grigoriev I."/>
        </authorList>
    </citation>
    <scope>NUCLEOTIDE SEQUENCE</scope>
    <source>
        <strain evidence="7">CBS 675.92</strain>
    </source>
</reference>
<dbReference type="AlphaFoldDB" id="A0A6A5TZW5"/>
<dbReference type="EMBL" id="ML976988">
    <property type="protein sequence ID" value="KAF1957978.1"/>
    <property type="molecule type" value="Genomic_DNA"/>
</dbReference>
<evidence type="ECO:0000313" key="7">
    <source>
        <dbReference type="EMBL" id="KAF1957978.1"/>
    </source>
</evidence>
<dbReference type="GO" id="GO:0000977">
    <property type="term" value="F:RNA polymerase II transcription regulatory region sequence-specific DNA binding"/>
    <property type="evidence" value="ECO:0007669"/>
    <property type="project" value="TreeGrafter"/>
</dbReference>
<evidence type="ECO:0000256" key="5">
    <source>
        <dbReference type="PROSITE-ProRule" id="PRU00042"/>
    </source>
</evidence>
<keyword evidence="4" id="KW-0862">Zinc</keyword>
<evidence type="ECO:0000256" key="1">
    <source>
        <dbReference type="ARBA" id="ARBA00022723"/>
    </source>
</evidence>
<keyword evidence="1" id="KW-0479">Metal-binding</keyword>
<evidence type="ECO:0000256" key="4">
    <source>
        <dbReference type="ARBA" id="ARBA00022833"/>
    </source>
</evidence>
<dbReference type="GO" id="GO:0000981">
    <property type="term" value="F:DNA-binding transcription factor activity, RNA polymerase II-specific"/>
    <property type="evidence" value="ECO:0007669"/>
    <property type="project" value="TreeGrafter"/>
</dbReference>
<dbReference type="Pfam" id="PF00096">
    <property type="entry name" value="zf-C2H2"/>
    <property type="match status" value="1"/>
</dbReference>
<dbReference type="PANTHER" id="PTHR24409">
    <property type="entry name" value="ZINC FINGER PROTEIN 142"/>
    <property type="match status" value="1"/>
</dbReference>
<protein>
    <recommendedName>
        <fullName evidence="6">C2H2-type domain-containing protein</fullName>
    </recommendedName>
</protein>
<dbReference type="GO" id="GO:0008270">
    <property type="term" value="F:zinc ion binding"/>
    <property type="evidence" value="ECO:0007669"/>
    <property type="project" value="UniProtKB-KW"/>
</dbReference>
<gene>
    <name evidence="7" type="ORF">CC80DRAFT_491291</name>
</gene>
<keyword evidence="2" id="KW-0677">Repeat</keyword>
<keyword evidence="3 5" id="KW-0863">Zinc-finger</keyword>